<proteinExistence type="predicted"/>
<evidence type="ECO:0000256" key="1">
    <source>
        <dbReference type="SAM" id="Phobius"/>
    </source>
</evidence>
<keyword evidence="1" id="KW-0472">Membrane</keyword>
<evidence type="ECO:0000313" key="2">
    <source>
        <dbReference type="EMBL" id="MDR7276525.1"/>
    </source>
</evidence>
<dbReference type="Proteomes" id="UP001183643">
    <property type="component" value="Unassembled WGS sequence"/>
</dbReference>
<sequence>MMWNRLLLLAYPKGPRRDEVLDTLAMAAEAGGARPRAVNLVRHGLRARLGHPRSRTVVVLSLLLAFAGGFVAASATNRLAWQAGPGLPDEAAAGRIAELIAPGVELEAQGDQPFGYPPGEQLTARRLYDRMPGTPETRQVTAYMAGLRARLAAAGWEIVDQGTMNAHDATLGREVGDRQFLSARRDGLILSVGDNYHPEQGDDFLIVSVNAAEPAWISAVTLAAGLLGAAVTWLVVGWASRRSDGRASASVLAGAAAWIGLPLLWPPVHGARGYLPELARGGYDPAYPFWTDLTMANYGPFAVLAGLLFATALGISALGRRPAVPSPVR</sequence>
<name>A0AAE4CCH5_9ACTN</name>
<protein>
    <submittedName>
        <fullName evidence="2">Uncharacterized protein</fullName>
    </submittedName>
</protein>
<gene>
    <name evidence="2" type="ORF">J2S41_003303</name>
</gene>
<keyword evidence="3" id="KW-1185">Reference proteome</keyword>
<dbReference type="EMBL" id="JAVDYB010000001">
    <property type="protein sequence ID" value="MDR7276525.1"/>
    <property type="molecule type" value="Genomic_DNA"/>
</dbReference>
<dbReference type="AlphaFoldDB" id="A0AAE4CCH5"/>
<comment type="caution">
    <text evidence="2">The sequence shown here is derived from an EMBL/GenBank/DDBJ whole genome shotgun (WGS) entry which is preliminary data.</text>
</comment>
<feature type="transmembrane region" description="Helical" evidence="1">
    <location>
        <begin position="298"/>
        <end position="319"/>
    </location>
</feature>
<evidence type="ECO:0000313" key="3">
    <source>
        <dbReference type="Proteomes" id="UP001183643"/>
    </source>
</evidence>
<feature type="transmembrane region" description="Helical" evidence="1">
    <location>
        <begin position="247"/>
        <end position="265"/>
    </location>
</feature>
<organism evidence="2 3">
    <name type="scientific">Catenuloplanes atrovinosus</name>
    <dbReference type="NCBI Taxonomy" id="137266"/>
    <lineage>
        <taxon>Bacteria</taxon>
        <taxon>Bacillati</taxon>
        <taxon>Actinomycetota</taxon>
        <taxon>Actinomycetes</taxon>
        <taxon>Micromonosporales</taxon>
        <taxon>Micromonosporaceae</taxon>
        <taxon>Catenuloplanes</taxon>
    </lineage>
</organism>
<feature type="transmembrane region" description="Helical" evidence="1">
    <location>
        <begin position="215"/>
        <end position="235"/>
    </location>
</feature>
<dbReference type="RefSeq" id="WP_310368695.1">
    <property type="nucleotide sequence ID" value="NZ_JAVDYB010000001.1"/>
</dbReference>
<keyword evidence="1" id="KW-0812">Transmembrane</keyword>
<keyword evidence="1" id="KW-1133">Transmembrane helix</keyword>
<feature type="transmembrane region" description="Helical" evidence="1">
    <location>
        <begin position="56"/>
        <end position="75"/>
    </location>
</feature>
<accession>A0AAE4CCH5</accession>
<reference evidence="2" key="1">
    <citation type="submission" date="2023-07" db="EMBL/GenBank/DDBJ databases">
        <title>Sequencing the genomes of 1000 actinobacteria strains.</title>
        <authorList>
            <person name="Klenk H.-P."/>
        </authorList>
    </citation>
    <scope>NUCLEOTIDE SEQUENCE</scope>
    <source>
        <strain evidence="2">DSM 44707</strain>
    </source>
</reference>